<dbReference type="PANTHER" id="PTHR43657:SF1">
    <property type="entry name" value="ALTERED INHERITANCE OF MITOCHONDRIA PROTEIN 24, MITOCHONDRIAL"/>
    <property type="match status" value="1"/>
</dbReference>
<evidence type="ECO:0000313" key="1">
    <source>
        <dbReference type="EMBL" id="MTE12426.1"/>
    </source>
</evidence>
<dbReference type="InterPro" id="IPR016031">
    <property type="entry name" value="Trp_RNA-bd_attenuator-like_dom"/>
</dbReference>
<keyword evidence="2" id="KW-1185">Reference proteome</keyword>
<dbReference type="Proteomes" id="UP000432464">
    <property type="component" value="Unassembled WGS sequence"/>
</dbReference>
<evidence type="ECO:0000313" key="2">
    <source>
        <dbReference type="Proteomes" id="UP000432464"/>
    </source>
</evidence>
<dbReference type="PANTHER" id="PTHR43657">
    <property type="entry name" value="TRYPTOPHAN RNA-BINDING ATTENUATOR PROTEIN-LIKE PROTEIN"/>
    <property type="match status" value="1"/>
</dbReference>
<accession>A0A6I3KTR4</accession>
<dbReference type="EMBL" id="WMBB01000003">
    <property type="protein sequence ID" value="MTE12426.1"/>
    <property type="molecule type" value="Genomic_DNA"/>
</dbReference>
<dbReference type="SUPFAM" id="SSF51219">
    <property type="entry name" value="TRAP-like"/>
    <property type="match status" value="1"/>
</dbReference>
<dbReference type="InterPro" id="IPR002838">
    <property type="entry name" value="AIM24"/>
</dbReference>
<dbReference type="Pfam" id="PF01987">
    <property type="entry name" value="AIM24"/>
    <property type="match status" value="1"/>
</dbReference>
<dbReference type="NCBIfam" id="TIGR00266">
    <property type="entry name" value="TIGR00266 family protein"/>
    <property type="match status" value="1"/>
</dbReference>
<reference evidence="1 2" key="1">
    <citation type="submission" date="2019-11" db="EMBL/GenBank/DDBJ databases">
        <title>Nocardia sp. nov. CT2-14 isolated from soil.</title>
        <authorList>
            <person name="Kanchanasin P."/>
            <person name="Tanasupawat S."/>
            <person name="Yuki M."/>
            <person name="Kudo T."/>
        </authorList>
    </citation>
    <scope>NUCLEOTIDE SEQUENCE [LARGE SCALE GENOMIC DNA]</scope>
    <source>
        <strain evidence="1 2">CT2-14</strain>
    </source>
</reference>
<protein>
    <submittedName>
        <fullName evidence="1">TIGR00266 family protein</fullName>
    </submittedName>
</protein>
<dbReference type="Gene3D" id="3.60.160.10">
    <property type="entry name" value="Mitochondrial biogenesis AIM24"/>
    <property type="match status" value="1"/>
</dbReference>
<proteinExistence type="predicted"/>
<gene>
    <name evidence="1" type="ORF">GLP40_06470</name>
</gene>
<dbReference type="AlphaFoldDB" id="A0A6I3KTR4"/>
<dbReference type="InterPro" id="IPR036983">
    <property type="entry name" value="AIM24_sf"/>
</dbReference>
<comment type="caution">
    <text evidence="1">The sequence shown here is derived from an EMBL/GenBank/DDBJ whole genome shotgun (WGS) entry which is preliminary data.</text>
</comment>
<sequence>MDARIRGTVMPVLEVALDPGDRLIAEAGQLSWMTDAIRLNTSTRGAAGGVFGAVRRAMAGAGLFMTEYTAHREPGRVAFAAKLPGQILPVQVGKDREYLVHRHGFLCAAGDVRIALSFQRRLGAGIFGGAGFTLQRLSGDGYAWLELSGEVVHYDLGPGETLRVHPGHVGLFDATVDFDITMVKGIRNVLFGGDGLFLAALTGPGRVWLQSLTITNLAHSLIPYLPIPEVGTQQR</sequence>
<dbReference type="RefSeq" id="WP_154786952.1">
    <property type="nucleotide sequence ID" value="NZ_WMBB01000003.1"/>
</dbReference>
<organism evidence="1 2">
    <name type="scientific">Nocardia aurantiaca</name>
    <dbReference type="NCBI Taxonomy" id="2675850"/>
    <lineage>
        <taxon>Bacteria</taxon>
        <taxon>Bacillati</taxon>
        <taxon>Actinomycetota</taxon>
        <taxon>Actinomycetes</taxon>
        <taxon>Mycobacteriales</taxon>
        <taxon>Nocardiaceae</taxon>
        <taxon>Nocardia</taxon>
    </lineage>
</organism>
<name>A0A6I3KTR4_9NOCA</name>